<dbReference type="AlphaFoldDB" id="A0A5C6URE4"/>
<evidence type="ECO:0000256" key="7">
    <source>
        <dbReference type="ARBA" id="ARBA00049145"/>
    </source>
</evidence>
<dbReference type="GO" id="GO:0004096">
    <property type="term" value="F:catalase activity"/>
    <property type="evidence" value="ECO:0007669"/>
    <property type="project" value="UniProtKB-UniRule"/>
</dbReference>
<keyword evidence="5 8" id="KW-0408">Iron</keyword>
<evidence type="ECO:0000313" key="12">
    <source>
        <dbReference type="EMBL" id="TXC75250.1"/>
    </source>
</evidence>
<evidence type="ECO:0000256" key="10">
    <source>
        <dbReference type="SAM" id="MobiDB-lite"/>
    </source>
</evidence>
<dbReference type="PROSITE" id="PS50873">
    <property type="entry name" value="PEROXIDASE_4"/>
    <property type="match status" value="1"/>
</dbReference>
<dbReference type="InterPro" id="IPR010255">
    <property type="entry name" value="Haem_peroxidase_sf"/>
</dbReference>
<evidence type="ECO:0000259" key="11">
    <source>
        <dbReference type="PROSITE" id="PS50873"/>
    </source>
</evidence>
<sequence>MENQSKSYTANSGGKCPFHHGTMEHTAGRGTQNQDWWPNQLNLDLLRQHSSKSNPLDPEFNYPKAFSKLDYEGLKADLRQLMTDSQDWWPADYGHYGPFFIRMAWHSAGTYRITDGRGGSGTGSQRFAPLNSWPDNANLDKARLLLWPIKQKYGQSISWADLMILAGNVALESMGFKTYGFAGGREDIWEPEKDVYWGSESEWLGDKRYTGDRELEQPLGAVQMGLIYVNPEGPNGNPDPVAAARDIRETFKRMAMDDEETVALIAGGHTFGKTHGAADPEKHVGREPAGASIEEQSLGWKNSYGTGKGKDTITSGLEGAWTDTPTQWSHKYFENLFNYDWELTKSPAGAHQWKPKNGAGEGTIPDAHDPSLKHAPFMLTTDLSLRFDPAYEKISKRFLEHPEEFEDAFARAWFKLTHRDMGPKQRYLGPEVPQEDLIWQDPIPNSKKVDLSEGDLQLLKSEILSSGLSLSTLVKTAWAAASTYRDSDKRGGVNGARIRLKPQAEWEVNNPIQLKKTLTELEKIQNKFNANERGKSISLADLIVLAGNTAIEQAAKGAGHEITIPYEAWRNDATEEHTDFESFEYMRPLADGFRNYKVEGIKVKSEDLLIDKAQLLTLTPKELTVLVGGMRALGANWDDSETGIFTDRKGQLTNDFFKNLLTPGYQWKAEGEDEEYFTALHPKTGSRCRASRVDLIFGSNSELRTIAEVYACDDAENKFVQDFCAAWNKVMNLDKF</sequence>
<dbReference type="NCBIfam" id="TIGR00198">
    <property type="entry name" value="cat_per_HPI"/>
    <property type="match status" value="1"/>
</dbReference>
<comment type="function">
    <text evidence="8">Bifunctional enzyme with both catalase and broad-spectrum peroxidase activity.</text>
</comment>
<comment type="similarity">
    <text evidence="8 9">Belongs to the peroxidase family. Peroxidase/catalase subfamily.</text>
</comment>
<dbReference type="Gene3D" id="1.10.520.10">
    <property type="match status" value="2"/>
</dbReference>
<protein>
    <recommendedName>
        <fullName evidence="8 9">Catalase-peroxidase</fullName>
        <shortName evidence="8">CP</shortName>
        <ecNumber evidence="8 9">1.11.1.21</ecNumber>
    </recommendedName>
    <alternativeName>
        <fullName evidence="8">Peroxidase/catalase</fullName>
    </alternativeName>
</protein>
<proteinExistence type="inferred from homology"/>
<feature type="cross-link" description="Tryptophyl-tyrosyl-methioninium (Tyr-Met) (with Trp-105)" evidence="8">
    <location>
        <begin position="228"/>
        <end position="254"/>
    </location>
</feature>
<evidence type="ECO:0000256" key="3">
    <source>
        <dbReference type="ARBA" id="ARBA00022723"/>
    </source>
</evidence>
<dbReference type="HAMAP" id="MF_01961">
    <property type="entry name" value="Catal_peroxid"/>
    <property type="match status" value="1"/>
</dbReference>
<feature type="active site" description="Proton acceptor" evidence="8">
    <location>
        <position position="106"/>
    </location>
</feature>
<evidence type="ECO:0000256" key="5">
    <source>
        <dbReference type="ARBA" id="ARBA00023004"/>
    </source>
</evidence>
<dbReference type="InterPro" id="IPR019793">
    <property type="entry name" value="Peroxidases_heam-ligand_BS"/>
</dbReference>
<dbReference type="InterPro" id="IPR002016">
    <property type="entry name" value="Haem_peroxidase"/>
</dbReference>
<dbReference type="EC" id="1.11.1.21" evidence="8 9"/>
<comment type="catalytic activity">
    <reaction evidence="8 9">
        <text>H2O2 + AH2 = A + 2 H2O</text>
        <dbReference type="Rhea" id="RHEA:30275"/>
        <dbReference type="ChEBI" id="CHEBI:13193"/>
        <dbReference type="ChEBI" id="CHEBI:15377"/>
        <dbReference type="ChEBI" id="CHEBI:16240"/>
        <dbReference type="ChEBI" id="CHEBI:17499"/>
        <dbReference type="EC" id="1.11.1.21"/>
    </reaction>
</comment>
<dbReference type="FunFam" id="1.10.420.10:FF:000002">
    <property type="entry name" value="Catalase-peroxidase"/>
    <property type="match status" value="1"/>
</dbReference>
<keyword evidence="4 8" id="KW-0560">Oxidoreductase</keyword>
<organism evidence="12 13">
    <name type="scientific">Luteibaculum oceani</name>
    <dbReference type="NCBI Taxonomy" id="1294296"/>
    <lineage>
        <taxon>Bacteria</taxon>
        <taxon>Pseudomonadati</taxon>
        <taxon>Bacteroidota</taxon>
        <taxon>Flavobacteriia</taxon>
        <taxon>Flavobacteriales</taxon>
        <taxon>Luteibaculaceae</taxon>
        <taxon>Luteibaculum</taxon>
    </lineage>
</organism>
<keyword evidence="13" id="KW-1185">Reference proteome</keyword>
<comment type="subunit">
    <text evidence="8">Homodimer or homotetramer.</text>
</comment>
<dbReference type="NCBIfam" id="NF011635">
    <property type="entry name" value="PRK15061.1"/>
    <property type="match status" value="1"/>
</dbReference>
<reference evidence="12 13" key="1">
    <citation type="submission" date="2019-08" db="EMBL/GenBank/DDBJ databases">
        <title>Genome of Luteibaculum oceani JCM 18817.</title>
        <authorList>
            <person name="Bowman J.P."/>
        </authorList>
    </citation>
    <scope>NUCLEOTIDE SEQUENCE [LARGE SCALE GENOMIC DNA]</scope>
    <source>
        <strain evidence="12 13">JCM 18817</strain>
    </source>
</reference>
<dbReference type="PROSITE" id="PS00435">
    <property type="entry name" value="PEROXIDASE_1"/>
    <property type="match status" value="1"/>
</dbReference>
<evidence type="ECO:0000256" key="4">
    <source>
        <dbReference type="ARBA" id="ARBA00023002"/>
    </source>
</evidence>
<dbReference type="InterPro" id="IPR000763">
    <property type="entry name" value="Catalase_peroxidase"/>
</dbReference>
<dbReference type="EMBL" id="VORB01000015">
    <property type="protein sequence ID" value="TXC75250.1"/>
    <property type="molecule type" value="Genomic_DNA"/>
</dbReference>
<comment type="PTM">
    <text evidence="8">Formation of the three residue Trp-Tyr-Met cross-link is important for the catalase, but not the peroxidase activity of the enzyme.</text>
</comment>
<dbReference type="GO" id="GO:0005829">
    <property type="term" value="C:cytosol"/>
    <property type="evidence" value="ECO:0007669"/>
    <property type="project" value="TreeGrafter"/>
</dbReference>
<dbReference type="GO" id="GO:0070301">
    <property type="term" value="P:cellular response to hydrogen peroxide"/>
    <property type="evidence" value="ECO:0007669"/>
    <property type="project" value="TreeGrafter"/>
</dbReference>
<dbReference type="Proteomes" id="UP000321168">
    <property type="component" value="Unassembled WGS sequence"/>
</dbReference>
<dbReference type="SUPFAM" id="SSF48113">
    <property type="entry name" value="Heme-dependent peroxidases"/>
    <property type="match status" value="2"/>
</dbReference>
<dbReference type="GO" id="GO:0046872">
    <property type="term" value="F:metal ion binding"/>
    <property type="evidence" value="ECO:0007669"/>
    <property type="project" value="UniProtKB-KW"/>
</dbReference>
<keyword evidence="2 8" id="KW-0349">Heme</keyword>
<dbReference type="Pfam" id="PF00141">
    <property type="entry name" value="peroxidase"/>
    <property type="match status" value="2"/>
</dbReference>
<gene>
    <name evidence="8 12" type="primary">katG</name>
    <name evidence="12" type="ORF">FRX97_11970</name>
</gene>
<keyword evidence="3 8" id="KW-0479">Metal-binding</keyword>
<evidence type="ECO:0000256" key="6">
    <source>
        <dbReference type="ARBA" id="ARBA00023324"/>
    </source>
</evidence>
<feature type="domain" description="Plant heme peroxidase family profile" evidence="11">
    <location>
        <begin position="139"/>
        <end position="429"/>
    </location>
</feature>
<dbReference type="InterPro" id="IPR019794">
    <property type="entry name" value="Peroxidases_AS"/>
</dbReference>
<evidence type="ECO:0000256" key="2">
    <source>
        <dbReference type="ARBA" id="ARBA00022617"/>
    </source>
</evidence>
<evidence type="ECO:0000256" key="9">
    <source>
        <dbReference type="RuleBase" id="RU003451"/>
    </source>
</evidence>
<dbReference type="PRINTS" id="PR00458">
    <property type="entry name" value="PEROXIDASE"/>
</dbReference>
<feature type="region of interest" description="Disordered" evidence="10">
    <location>
        <begin position="1"/>
        <end position="34"/>
    </location>
</feature>
<comment type="catalytic activity">
    <reaction evidence="7 8 9">
        <text>2 H2O2 = O2 + 2 H2O</text>
        <dbReference type="Rhea" id="RHEA:20309"/>
        <dbReference type="ChEBI" id="CHEBI:15377"/>
        <dbReference type="ChEBI" id="CHEBI:15379"/>
        <dbReference type="ChEBI" id="CHEBI:16240"/>
        <dbReference type="EC" id="1.11.1.21"/>
    </reaction>
</comment>
<feature type="binding site" description="axial binding residue" evidence="8">
    <location>
        <position position="269"/>
    </location>
    <ligand>
        <name>heme b</name>
        <dbReference type="ChEBI" id="CHEBI:60344"/>
    </ligand>
    <ligandPart>
        <name>Fe</name>
        <dbReference type="ChEBI" id="CHEBI:18248"/>
    </ligandPart>
</feature>
<dbReference type="PANTHER" id="PTHR30555">
    <property type="entry name" value="HYDROPEROXIDASE I, BIFUNCTIONAL CATALASE-PEROXIDASE"/>
    <property type="match status" value="1"/>
</dbReference>
<dbReference type="Gene3D" id="1.10.420.10">
    <property type="entry name" value="Peroxidase, domain 2"/>
    <property type="match status" value="2"/>
</dbReference>
<dbReference type="FunFam" id="1.10.520.10:FF:000002">
    <property type="entry name" value="Catalase-peroxidase"/>
    <property type="match status" value="1"/>
</dbReference>
<keyword evidence="1 8" id="KW-0575">Peroxidase</keyword>
<dbReference type="CDD" id="cd00649">
    <property type="entry name" value="catalase_peroxidase_1"/>
    <property type="match status" value="1"/>
</dbReference>
<dbReference type="RefSeq" id="WP_147015463.1">
    <property type="nucleotide sequence ID" value="NZ_VORB01000015.1"/>
</dbReference>
<dbReference type="PRINTS" id="PR00460">
    <property type="entry name" value="BPEROXIDASE"/>
</dbReference>
<comment type="cofactor">
    <cofactor evidence="8">
        <name>heme b</name>
        <dbReference type="ChEBI" id="CHEBI:60344"/>
    </cofactor>
    <text evidence="8">Binds 1 heme b (iron(II)-protoporphyrin IX) group per dimer.</text>
</comment>
<evidence type="ECO:0000313" key="13">
    <source>
        <dbReference type="Proteomes" id="UP000321168"/>
    </source>
</evidence>
<feature type="compositionally biased region" description="Basic and acidic residues" evidence="10">
    <location>
        <begin position="276"/>
        <end position="286"/>
    </location>
</feature>
<feature type="region of interest" description="Disordered" evidence="10">
    <location>
        <begin position="272"/>
        <end position="292"/>
    </location>
</feature>
<evidence type="ECO:0000256" key="1">
    <source>
        <dbReference type="ARBA" id="ARBA00022559"/>
    </source>
</evidence>
<comment type="caution">
    <text evidence="12">The sequence shown here is derived from an EMBL/GenBank/DDBJ whole genome shotgun (WGS) entry which is preliminary data.</text>
</comment>
<evidence type="ECO:0000256" key="8">
    <source>
        <dbReference type="HAMAP-Rule" id="MF_01961"/>
    </source>
</evidence>
<feature type="compositionally biased region" description="Polar residues" evidence="10">
    <location>
        <begin position="1"/>
        <end position="12"/>
    </location>
</feature>
<dbReference type="OrthoDB" id="9759743at2"/>
<dbReference type="GO" id="GO:0042744">
    <property type="term" value="P:hydrogen peroxide catabolic process"/>
    <property type="evidence" value="ECO:0007669"/>
    <property type="project" value="UniProtKB-KW"/>
</dbReference>
<feature type="site" description="Transition state stabilizer" evidence="8">
    <location>
        <position position="102"/>
    </location>
</feature>
<accession>A0A5C6URE4</accession>
<comment type="caution">
    <text evidence="8">Lacks conserved residue(s) required for the propagation of feature annotation.</text>
</comment>
<keyword evidence="6 8" id="KW-0376">Hydrogen peroxide</keyword>
<dbReference type="PROSITE" id="PS00436">
    <property type="entry name" value="PEROXIDASE_2"/>
    <property type="match status" value="1"/>
</dbReference>
<name>A0A5C6URE4_9FLAO</name>
<dbReference type="PANTHER" id="PTHR30555:SF0">
    <property type="entry name" value="CATALASE-PEROXIDASE"/>
    <property type="match status" value="1"/>
</dbReference>
<dbReference type="GO" id="GO:0020037">
    <property type="term" value="F:heme binding"/>
    <property type="evidence" value="ECO:0007669"/>
    <property type="project" value="InterPro"/>
</dbReference>